<evidence type="ECO:0000256" key="8">
    <source>
        <dbReference type="ARBA" id="ARBA00023034"/>
    </source>
</evidence>
<keyword evidence="4 11" id="KW-0808">Transferase</keyword>
<evidence type="ECO:0000256" key="2">
    <source>
        <dbReference type="ARBA" id="ARBA00008661"/>
    </source>
</evidence>
<evidence type="ECO:0000256" key="4">
    <source>
        <dbReference type="ARBA" id="ARBA00022679"/>
    </source>
</evidence>
<feature type="transmembrane region" description="Helical" evidence="10">
    <location>
        <begin position="12"/>
        <end position="32"/>
    </location>
</feature>
<keyword evidence="8 10" id="KW-0333">Golgi apparatus</keyword>
<dbReference type="GO" id="GO:0016758">
    <property type="term" value="F:hexosyltransferase activity"/>
    <property type="evidence" value="ECO:0007669"/>
    <property type="project" value="InterPro"/>
</dbReference>
<gene>
    <name evidence="11" type="primary">B3GN9</name>
    <name evidence="11" type="ORF">TR119871</name>
</gene>
<dbReference type="InterPro" id="IPR002659">
    <property type="entry name" value="Glyco_trans_31"/>
</dbReference>
<protein>
    <recommendedName>
        <fullName evidence="10">Hexosyltransferase</fullName>
        <ecNumber evidence="10">2.4.1.-</ecNumber>
    </recommendedName>
</protein>
<evidence type="ECO:0000256" key="3">
    <source>
        <dbReference type="ARBA" id="ARBA00022676"/>
    </source>
</evidence>
<keyword evidence="9 10" id="KW-0472">Membrane</keyword>
<proteinExistence type="inferred from homology"/>
<comment type="subcellular location">
    <subcellularLocation>
        <location evidence="1 10">Golgi apparatus membrane</location>
        <topology evidence="1 10">Single-pass type II membrane protein</topology>
    </subcellularLocation>
</comment>
<dbReference type="PANTHER" id="PTHR11214:SF376">
    <property type="entry name" value="HEXOSYLTRANSFERASE"/>
    <property type="match status" value="1"/>
</dbReference>
<evidence type="ECO:0000256" key="7">
    <source>
        <dbReference type="ARBA" id="ARBA00022989"/>
    </source>
</evidence>
<organism evidence="11">
    <name type="scientific">Schistocephalus solidus</name>
    <name type="common">Tapeworm</name>
    <dbReference type="NCBI Taxonomy" id="70667"/>
    <lineage>
        <taxon>Eukaryota</taxon>
        <taxon>Metazoa</taxon>
        <taxon>Spiralia</taxon>
        <taxon>Lophotrochozoa</taxon>
        <taxon>Platyhelminthes</taxon>
        <taxon>Cestoda</taxon>
        <taxon>Eucestoda</taxon>
        <taxon>Diphyllobothriidea</taxon>
        <taxon>Diphyllobothriidae</taxon>
        <taxon>Schistocephalus</taxon>
    </lineage>
</organism>
<dbReference type="EC" id="2.4.1.-" evidence="10"/>
<sequence>MTFQYMPCRNRFAISIIFTLCLLNLLLTAWWWSFSTWQSPTIRNVTTCKPDWKFPVFSNKTNTYEVSLVVQVADNGHGNGRSANRWVYGHQIQQGHSFQRIYTFADLAKIPDDRWKRPIPRSVFLLYPQALDMKQVVADIMNCRPVPEAPIFKQVIRFLQVSSSVCVPDKAAERSLDAIVMIKSAIYNFADRERLRRTYDEEAQRKSSIRMALVFSVGLPRSSGGRFFQRDGFQISLPHRAGKSLHEMQSKRTEVLRKLDKETRRNGDLVLGDYEDTYFNLSLKLFHTFQWACRFCRAHFTHQQRPPVFVLMDDDYAFNASLLKAELAALSDEQIRRVTLGIPDNTERVVRFRYAAWYEKWALSKREVPWPIHAPFAASTFLVFGADVLQEIALAMYFTQQFPVDDAWLGLVMTRLNLSFQSTASMYKDLPKAKETVLFAPYEYIFGSQKL</sequence>
<keyword evidence="6 10" id="KW-0735">Signal-anchor</keyword>
<keyword evidence="3 10" id="KW-0328">Glycosyltransferase</keyword>
<dbReference type="Pfam" id="PF01762">
    <property type="entry name" value="Galactosyl_T"/>
    <property type="match status" value="1"/>
</dbReference>
<evidence type="ECO:0000313" key="11">
    <source>
        <dbReference type="EMBL" id="JAP40547.1"/>
    </source>
</evidence>
<name>A0A0X3NSU2_SCHSO</name>
<evidence type="ECO:0000256" key="1">
    <source>
        <dbReference type="ARBA" id="ARBA00004323"/>
    </source>
</evidence>
<dbReference type="GO" id="GO:0000139">
    <property type="term" value="C:Golgi membrane"/>
    <property type="evidence" value="ECO:0007669"/>
    <property type="project" value="UniProtKB-SubCell"/>
</dbReference>
<evidence type="ECO:0000256" key="10">
    <source>
        <dbReference type="RuleBase" id="RU363063"/>
    </source>
</evidence>
<keyword evidence="5 10" id="KW-0812">Transmembrane</keyword>
<evidence type="ECO:0000256" key="5">
    <source>
        <dbReference type="ARBA" id="ARBA00022692"/>
    </source>
</evidence>
<accession>A0A0X3NSU2</accession>
<dbReference type="AlphaFoldDB" id="A0A0X3NSU2"/>
<comment type="similarity">
    <text evidence="2 10">Belongs to the glycosyltransferase 31 family.</text>
</comment>
<dbReference type="GO" id="GO:0006493">
    <property type="term" value="P:protein O-linked glycosylation"/>
    <property type="evidence" value="ECO:0007669"/>
    <property type="project" value="TreeGrafter"/>
</dbReference>
<reference evidence="11" key="1">
    <citation type="submission" date="2016-01" db="EMBL/GenBank/DDBJ databases">
        <title>Reference transcriptome for the parasite Schistocephalus solidus: insights into the molecular evolution of parasitism.</title>
        <authorList>
            <person name="Hebert F.O."/>
            <person name="Grambauer S."/>
            <person name="Barber I."/>
            <person name="Landry C.R."/>
            <person name="Aubin-Horth N."/>
        </authorList>
    </citation>
    <scope>NUCLEOTIDE SEQUENCE</scope>
</reference>
<dbReference type="PANTHER" id="PTHR11214">
    <property type="entry name" value="BETA-1,3-N-ACETYLGLUCOSAMINYLTRANSFERASE"/>
    <property type="match status" value="1"/>
</dbReference>
<keyword evidence="7 10" id="KW-1133">Transmembrane helix</keyword>
<evidence type="ECO:0000256" key="9">
    <source>
        <dbReference type="ARBA" id="ARBA00023136"/>
    </source>
</evidence>
<dbReference type="EMBL" id="GEEE01022678">
    <property type="protein sequence ID" value="JAP40547.1"/>
    <property type="molecule type" value="Transcribed_RNA"/>
</dbReference>
<evidence type="ECO:0000256" key="6">
    <source>
        <dbReference type="ARBA" id="ARBA00022968"/>
    </source>
</evidence>